<feature type="region of interest" description="Disordered" evidence="2">
    <location>
        <begin position="195"/>
        <end position="217"/>
    </location>
</feature>
<keyword evidence="1" id="KW-0175">Coiled coil</keyword>
<dbReference type="Pfam" id="PF04350">
    <property type="entry name" value="PilO"/>
    <property type="match status" value="1"/>
</dbReference>
<evidence type="ECO:0000313" key="5">
    <source>
        <dbReference type="Proteomes" id="UP000199611"/>
    </source>
</evidence>
<dbReference type="Proteomes" id="UP000199611">
    <property type="component" value="Unassembled WGS sequence"/>
</dbReference>
<evidence type="ECO:0000256" key="1">
    <source>
        <dbReference type="SAM" id="Coils"/>
    </source>
</evidence>
<dbReference type="OrthoDB" id="5502253at2"/>
<organism evidence="4 5">
    <name type="scientific">Thermodesulforhabdus norvegica</name>
    <dbReference type="NCBI Taxonomy" id="39841"/>
    <lineage>
        <taxon>Bacteria</taxon>
        <taxon>Pseudomonadati</taxon>
        <taxon>Thermodesulfobacteriota</taxon>
        <taxon>Syntrophobacteria</taxon>
        <taxon>Syntrophobacterales</taxon>
        <taxon>Thermodesulforhabdaceae</taxon>
        <taxon>Thermodesulforhabdus</taxon>
    </lineage>
</organism>
<protein>
    <submittedName>
        <fullName evidence="4">Type IV pilus assembly protein PilO</fullName>
    </submittedName>
</protein>
<sequence length="217" mass="25042">MAEKVSPFVRIEESLKNLDNRRKVLIMVLTVALIVGGFWYFFYRDYDKTIKRLRQDVTSARQQLTRLKQASVKAKQLEEELAMAQRALDELLVALPELREIPGILQSVSEMGAKAGLEQLLFEPKNEEIKDFYSVIPVALDLRGSYHTIGLFYDQIAHFERVIRVRSFTLQRPKEGGNLLSVKCDIETYRYLGEQAAQQQTDESKESKKKGSKVKKR</sequence>
<keyword evidence="3" id="KW-1133">Transmembrane helix</keyword>
<dbReference type="InterPro" id="IPR014717">
    <property type="entry name" value="Transl_elong_EF1B/ribsomal_bS6"/>
</dbReference>
<dbReference type="Gene3D" id="3.30.70.60">
    <property type="match status" value="1"/>
</dbReference>
<dbReference type="PANTHER" id="PTHR39555">
    <property type="entry name" value="FIMBRIAL ASSEMBLY PROTEIN PILO-LIKE PROTEIN-RELATED"/>
    <property type="match status" value="1"/>
</dbReference>
<dbReference type="AlphaFoldDB" id="A0A1I4WCG1"/>
<dbReference type="EMBL" id="FOUU01000016">
    <property type="protein sequence ID" value="SFN11115.1"/>
    <property type="molecule type" value="Genomic_DNA"/>
</dbReference>
<reference evidence="5" key="1">
    <citation type="submission" date="2016-10" db="EMBL/GenBank/DDBJ databases">
        <authorList>
            <person name="Varghese N."/>
            <person name="Submissions S."/>
        </authorList>
    </citation>
    <scope>NUCLEOTIDE SEQUENCE [LARGE SCALE GENOMIC DNA]</scope>
    <source>
        <strain evidence="5">DSM 9990</strain>
    </source>
</reference>
<evidence type="ECO:0000313" key="4">
    <source>
        <dbReference type="EMBL" id="SFN11115.1"/>
    </source>
</evidence>
<gene>
    <name evidence="4" type="ORF">SAMN05660836_02693</name>
</gene>
<keyword evidence="3" id="KW-0472">Membrane</keyword>
<dbReference type="STRING" id="39841.SAMN05660836_02693"/>
<evidence type="ECO:0000256" key="3">
    <source>
        <dbReference type="SAM" id="Phobius"/>
    </source>
</evidence>
<keyword evidence="3" id="KW-0812">Transmembrane</keyword>
<dbReference type="GO" id="GO:0043683">
    <property type="term" value="P:type IV pilus assembly"/>
    <property type="evidence" value="ECO:0007669"/>
    <property type="project" value="InterPro"/>
</dbReference>
<name>A0A1I4WCG1_9BACT</name>
<feature type="transmembrane region" description="Helical" evidence="3">
    <location>
        <begin position="24"/>
        <end position="43"/>
    </location>
</feature>
<feature type="coiled-coil region" evidence="1">
    <location>
        <begin position="43"/>
        <end position="94"/>
    </location>
</feature>
<dbReference type="RefSeq" id="WP_093396530.1">
    <property type="nucleotide sequence ID" value="NZ_FOUU01000016.1"/>
</dbReference>
<proteinExistence type="predicted"/>
<keyword evidence="5" id="KW-1185">Reference proteome</keyword>
<evidence type="ECO:0000256" key="2">
    <source>
        <dbReference type="SAM" id="MobiDB-lite"/>
    </source>
</evidence>
<dbReference type="PANTHER" id="PTHR39555:SF1">
    <property type="entry name" value="TYPE IV PILUS INNER MEMBRANE COMPONENT PILO"/>
    <property type="match status" value="1"/>
</dbReference>
<dbReference type="InterPro" id="IPR007445">
    <property type="entry name" value="PilO"/>
</dbReference>
<feature type="compositionally biased region" description="Basic residues" evidence="2">
    <location>
        <begin position="207"/>
        <end position="217"/>
    </location>
</feature>
<dbReference type="GO" id="GO:0043107">
    <property type="term" value="P:type IV pilus-dependent motility"/>
    <property type="evidence" value="ECO:0007669"/>
    <property type="project" value="InterPro"/>
</dbReference>
<accession>A0A1I4WCG1</accession>